<sequence length="1007" mass="113685">MTQLWPPTPSVEDEDVALAKEQVVGVPLDKIKSENQPAGSRGSVDQYPIILDHNGPDTDSTRTPPVHPKREPGSDGVDSSREEPANPPIGTNPEKRFILVPAEQSAVAENAFPQTLHRSKSFTQVEDYGMSRERPQVARINTDLGNELDGITPGRRRQPSLYARNPAEIVSSAALPQAAAHFLSPTDAHQPRRSLSVHQTYRSTPRDSSDTEHTSSSRRKHERSRSRAPRQSFYHSDRSETEKPKSPTLGRRRPSRGKSVTRHDKRYHSPAPPQNGFVGYSYTSQEHITPPQSPKLSAGSARSPVSVRSTESHGQINRHDRDRVITDSPYASSAEEGRLRTHGSELERRITHEGRSRRTSRSRRDKSAKPHISRAPSQRRDRGSNDESYRGLGSSEEHRRDQTSLSGRSPRVMEDYFEKAFQANQTKHSPYSQHQSRTVSPLASPPQSPPRTPRTERPARDHLGSSSNASNTSKPRTRPPSMDDSHPKDLKPLTSLLSAATLGATVAAKTIPSHSQSSTSLSTLGTPSSGSQTRPDSGHRSRRHSPVPDDTPTITHSLSRTDSLTARNDSTGIRTTTYTVQQDRTLPKTSAYLPAPVESPRTATRAASYSYSLESPRPMAPYRAMSSVSTQSYQHFVHPPTQQSIVPTPATPTPEHVTVFAAAPLRPSVPPPCPRSTPITGLHDWYTIRDMPYLNFCPSCMSFLGGTRFRDHFIPSMSGDPRRPVMCAMGIPWLHLAWTQSIKHDRKDLSIVWQMSTRPPQETKPCAGSKPDLRRWYHLTDPRTKRPIDGFDICSACVRNVDIMYPQLQSHLFDRPSNKLSQEKICGLNTSSKHFWSLQAELEKLAERRSREHLRQKDILDFVDYIRRITRHRECAKNTMLAKASWHFIPELSEFTICEECYEEVVWPIRDRPIAKDVSRTLKLVPNLRHSQVSGTSCQLYSDRMRRIFREAVSKNDFEGLEKEVKYRYSMQHRLQKMNKLCEDDQQAGIDRRAEIEKNNSIWRSIE</sequence>
<dbReference type="STRING" id="1016849.A0A0D1XGX0"/>
<evidence type="ECO:0000313" key="2">
    <source>
        <dbReference type="EMBL" id="KIV87436.1"/>
    </source>
</evidence>
<feature type="region of interest" description="Disordered" evidence="1">
    <location>
        <begin position="24"/>
        <end position="94"/>
    </location>
</feature>
<organism evidence="2 3">
    <name type="scientific">Exophiala sideris</name>
    <dbReference type="NCBI Taxonomy" id="1016849"/>
    <lineage>
        <taxon>Eukaryota</taxon>
        <taxon>Fungi</taxon>
        <taxon>Dikarya</taxon>
        <taxon>Ascomycota</taxon>
        <taxon>Pezizomycotina</taxon>
        <taxon>Eurotiomycetes</taxon>
        <taxon>Chaetothyriomycetidae</taxon>
        <taxon>Chaetothyriales</taxon>
        <taxon>Herpotrichiellaceae</taxon>
        <taxon>Exophiala</taxon>
    </lineage>
</organism>
<evidence type="ECO:0000256" key="1">
    <source>
        <dbReference type="SAM" id="MobiDB-lite"/>
    </source>
</evidence>
<dbReference type="AlphaFoldDB" id="A0A0D1XGX0"/>
<feature type="compositionally biased region" description="Basic and acidic residues" evidence="1">
    <location>
        <begin position="335"/>
        <end position="356"/>
    </location>
</feature>
<feature type="compositionally biased region" description="Basic and acidic residues" evidence="1">
    <location>
        <begin position="235"/>
        <end position="245"/>
    </location>
</feature>
<dbReference type="EMBL" id="KN846951">
    <property type="protein sequence ID" value="KIV87436.1"/>
    <property type="molecule type" value="Genomic_DNA"/>
</dbReference>
<feature type="region of interest" description="Disordered" evidence="1">
    <location>
        <begin position="124"/>
        <end position="164"/>
    </location>
</feature>
<feature type="compositionally biased region" description="Polar residues" evidence="1">
    <location>
        <begin position="552"/>
        <end position="571"/>
    </location>
</feature>
<dbReference type="Proteomes" id="UP000053599">
    <property type="component" value="Unassembled WGS sequence"/>
</dbReference>
<feature type="compositionally biased region" description="Basic residues" evidence="1">
    <location>
        <begin position="216"/>
        <end position="228"/>
    </location>
</feature>
<feature type="compositionally biased region" description="Basic and acidic residues" evidence="1">
    <location>
        <begin position="68"/>
        <end position="84"/>
    </location>
</feature>
<dbReference type="OrthoDB" id="5324692at2759"/>
<feature type="compositionally biased region" description="Pro residues" evidence="1">
    <location>
        <begin position="443"/>
        <end position="452"/>
    </location>
</feature>
<proteinExistence type="predicted"/>
<protein>
    <submittedName>
        <fullName evidence="2">Uncharacterized protein</fullName>
    </submittedName>
</protein>
<name>A0A0D1XGX0_9EURO</name>
<feature type="compositionally biased region" description="Basic and acidic residues" evidence="1">
    <location>
        <begin position="204"/>
        <end position="215"/>
    </location>
</feature>
<feature type="region of interest" description="Disordered" evidence="1">
    <location>
        <begin position="510"/>
        <end position="571"/>
    </location>
</feature>
<feature type="compositionally biased region" description="Basic residues" evidence="1">
    <location>
        <begin position="357"/>
        <end position="372"/>
    </location>
</feature>
<feature type="compositionally biased region" description="Basic and acidic residues" evidence="1">
    <location>
        <begin position="378"/>
        <end position="402"/>
    </location>
</feature>
<feature type="compositionally biased region" description="Low complexity" evidence="1">
    <location>
        <begin position="510"/>
        <end position="533"/>
    </location>
</feature>
<accession>A0A0D1XGX0</accession>
<feature type="compositionally biased region" description="Polar residues" evidence="1">
    <location>
        <begin position="464"/>
        <end position="474"/>
    </location>
</feature>
<feature type="region of interest" description="Disordered" evidence="1">
    <location>
        <begin position="181"/>
        <end position="491"/>
    </location>
</feature>
<feature type="compositionally biased region" description="Polar residues" evidence="1">
    <location>
        <begin position="306"/>
        <end position="315"/>
    </location>
</feature>
<reference evidence="2 3" key="1">
    <citation type="submission" date="2015-01" db="EMBL/GenBank/DDBJ databases">
        <title>The Genome Sequence of Exophiala sideris CBS121828.</title>
        <authorList>
            <consortium name="The Broad Institute Genomics Platform"/>
            <person name="Cuomo C."/>
            <person name="de Hoog S."/>
            <person name="Gorbushina A."/>
            <person name="Stielow B."/>
            <person name="Teixiera M."/>
            <person name="Abouelleil A."/>
            <person name="Chapman S.B."/>
            <person name="Priest M."/>
            <person name="Young S.K."/>
            <person name="Wortman J."/>
            <person name="Nusbaum C."/>
            <person name="Birren B."/>
        </authorList>
    </citation>
    <scope>NUCLEOTIDE SEQUENCE [LARGE SCALE GENOMIC DNA]</scope>
    <source>
        <strain evidence="2 3">CBS 121828</strain>
    </source>
</reference>
<gene>
    <name evidence="2" type="ORF">PV11_02981</name>
</gene>
<feature type="compositionally biased region" description="Polar residues" evidence="1">
    <location>
        <begin position="422"/>
        <end position="439"/>
    </location>
</feature>
<evidence type="ECO:0000313" key="3">
    <source>
        <dbReference type="Proteomes" id="UP000053599"/>
    </source>
</evidence>
<feature type="compositionally biased region" description="Basic and acidic residues" evidence="1">
    <location>
        <begin position="453"/>
        <end position="463"/>
    </location>
</feature>
<dbReference type="HOGENOM" id="CLU_297891_0_0_1"/>
<feature type="compositionally biased region" description="Basic and acidic residues" evidence="1">
    <location>
        <begin position="481"/>
        <end position="491"/>
    </location>
</feature>
<feature type="compositionally biased region" description="Basic residues" evidence="1">
    <location>
        <begin position="250"/>
        <end position="268"/>
    </location>
</feature>